<gene>
    <name evidence="2" type="ORF">DYI37_00320</name>
</gene>
<dbReference type="InterPro" id="IPR053714">
    <property type="entry name" value="Iso_Racemase_Enz_sf"/>
</dbReference>
<dbReference type="PANTHER" id="PTHR28047">
    <property type="entry name" value="PROTEIN DCG1"/>
    <property type="match status" value="1"/>
</dbReference>
<dbReference type="OrthoDB" id="9791723at2"/>
<dbReference type="GO" id="GO:0047661">
    <property type="term" value="F:amino-acid racemase activity"/>
    <property type="evidence" value="ECO:0007669"/>
    <property type="project" value="InterPro"/>
</dbReference>
<organism evidence="2 3">
    <name type="scientific">Fulvimarina endophytica</name>
    <dbReference type="NCBI Taxonomy" id="2293836"/>
    <lineage>
        <taxon>Bacteria</taxon>
        <taxon>Pseudomonadati</taxon>
        <taxon>Pseudomonadota</taxon>
        <taxon>Alphaproteobacteria</taxon>
        <taxon>Hyphomicrobiales</taxon>
        <taxon>Aurantimonadaceae</taxon>
        <taxon>Fulvimarina</taxon>
    </lineage>
</organism>
<dbReference type="InterPro" id="IPR015942">
    <property type="entry name" value="Asp/Glu/hydantoin_racemase"/>
</dbReference>
<dbReference type="AlphaFoldDB" id="A0A371X9R6"/>
<name>A0A371X9R6_9HYPH</name>
<evidence type="ECO:0000313" key="3">
    <source>
        <dbReference type="Proteomes" id="UP000264310"/>
    </source>
</evidence>
<dbReference type="InterPro" id="IPR052186">
    <property type="entry name" value="Hydantoin_racemase-like"/>
</dbReference>
<reference evidence="2 3" key="1">
    <citation type="submission" date="2018-08" db="EMBL/GenBank/DDBJ databases">
        <title>Fulvimarina sp. 85, whole genome shotgun sequence.</title>
        <authorList>
            <person name="Tuo L."/>
        </authorList>
    </citation>
    <scope>NUCLEOTIDE SEQUENCE [LARGE SCALE GENOMIC DNA]</scope>
    <source>
        <strain evidence="2 3">85</strain>
    </source>
</reference>
<dbReference type="Proteomes" id="UP000264310">
    <property type="component" value="Unassembled WGS sequence"/>
</dbReference>
<evidence type="ECO:0000256" key="1">
    <source>
        <dbReference type="ARBA" id="ARBA00038414"/>
    </source>
</evidence>
<accession>A0A371X9R6</accession>
<dbReference type="RefSeq" id="WP_116681219.1">
    <property type="nucleotide sequence ID" value="NZ_QURL01000001.1"/>
</dbReference>
<dbReference type="PANTHER" id="PTHR28047:SF5">
    <property type="entry name" value="PROTEIN DCG1"/>
    <property type="match status" value="1"/>
</dbReference>
<dbReference type="EMBL" id="QURL01000001">
    <property type="protein sequence ID" value="RFC65970.1"/>
    <property type="molecule type" value="Genomic_DNA"/>
</dbReference>
<evidence type="ECO:0000313" key="2">
    <source>
        <dbReference type="EMBL" id="RFC65970.1"/>
    </source>
</evidence>
<sequence>MTVPSIALINPNTSLATTDRMVAVARAHADDMEIVGLTADRGEPFISDERALGEAATVVGGLHIPRFFGGVIVAAFGDPGVPALKHRLDIPVIGIAEASMTAAAEHRRPFAIATTTPSLHDAIARLAADYGFDRQLVSIRTPALDPMELMQDPALLREELFDVVERCIRLDKAEAVIIGGGPLADIAQSLSSAFDTEIIEPIPSAVAAMRVRLQRSGTGFSVL</sequence>
<dbReference type="Pfam" id="PF01177">
    <property type="entry name" value="Asp_Glu_race"/>
    <property type="match status" value="1"/>
</dbReference>
<dbReference type="Gene3D" id="3.40.50.12500">
    <property type="match status" value="1"/>
</dbReference>
<comment type="caution">
    <text evidence="2">The sequence shown here is derived from an EMBL/GenBank/DDBJ whole genome shotgun (WGS) entry which is preliminary data.</text>
</comment>
<keyword evidence="3" id="KW-1185">Reference proteome</keyword>
<comment type="similarity">
    <text evidence="1">Belongs to the HyuE racemase family.</text>
</comment>
<proteinExistence type="inferred from homology"/>
<protein>
    <submittedName>
        <fullName evidence="2">Aspartate/glutamate racemase family protein</fullName>
    </submittedName>
</protein>